<dbReference type="EMBL" id="FPBX01000007">
    <property type="protein sequence ID" value="SFU52831.1"/>
    <property type="molecule type" value="Genomic_DNA"/>
</dbReference>
<evidence type="ECO:0000313" key="3">
    <source>
        <dbReference type="EMBL" id="SFU52831.1"/>
    </source>
</evidence>
<dbReference type="Proteomes" id="UP000183656">
    <property type="component" value="Unassembled WGS sequence"/>
</dbReference>
<feature type="region of interest" description="Disordered" evidence="1">
    <location>
        <begin position="20"/>
        <end position="82"/>
    </location>
</feature>
<feature type="chain" id="PRO_5010264273" evidence="2">
    <location>
        <begin position="26"/>
        <end position="82"/>
    </location>
</feature>
<feature type="signal peptide" evidence="2">
    <location>
        <begin position="1"/>
        <end position="25"/>
    </location>
</feature>
<accession>A0A1I7GWM4</accession>
<dbReference type="STRING" id="343013.SAMN04489707_100767"/>
<feature type="compositionally biased region" description="Low complexity" evidence="1">
    <location>
        <begin position="44"/>
        <end position="57"/>
    </location>
</feature>
<name>A0A1I7GWM4_9BURK</name>
<reference evidence="3 4" key="1">
    <citation type="submission" date="2016-10" db="EMBL/GenBank/DDBJ databases">
        <authorList>
            <person name="de Groot N.N."/>
        </authorList>
    </citation>
    <scope>NUCLEOTIDE SEQUENCE [LARGE SCALE GENOMIC DNA]</scope>
    <source>
        <strain evidence="3 4">R-24608</strain>
    </source>
</reference>
<evidence type="ECO:0000256" key="1">
    <source>
        <dbReference type="SAM" id="MobiDB-lite"/>
    </source>
</evidence>
<keyword evidence="2" id="KW-0732">Signal</keyword>
<evidence type="ECO:0000313" key="4">
    <source>
        <dbReference type="Proteomes" id="UP000183656"/>
    </source>
</evidence>
<proteinExistence type="predicted"/>
<sequence>MPTALTRPLALLLALAAGGCASAPAQPPAPAPAASAPALPPASAPGGQPPQHFGPPGERTDPGLRPPPFDWRNAPGGQAPTR</sequence>
<organism evidence="3 4">
    <name type="scientific">Paenacidovorax caeni</name>
    <dbReference type="NCBI Taxonomy" id="343013"/>
    <lineage>
        <taxon>Bacteria</taxon>
        <taxon>Pseudomonadati</taxon>
        <taxon>Pseudomonadota</taxon>
        <taxon>Betaproteobacteria</taxon>
        <taxon>Burkholderiales</taxon>
        <taxon>Comamonadaceae</taxon>
        <taxon>Paenacidovorax</taxon>
    </lineage>
</organism>
<dbReference type="AlphaFoldDB" id="A0A1I7GWM4"/>
<evidence type="ECO:0000256" key="2">
    <source>
        <dbReference type="SAM" id="SignalP"/>
    </source>
</evidence>
<dbReference type="RefSeq" id="WP_139235360.1">
    <property type="nucleotide sequence ID" value="NZ_CYIG01000003.1"/>
</dbReference>
<dbReference type="PROSITE" id="PS51257">
    <property type="entry name" value="PROKAR_LIPOPROTEIN"/>
    <property type="match status" value="1"/>
</dbReference>
<protein>
    <submittedName>
        <fullName evidence="3">Uncharacterized protein</fullName>
    </submittedName>
</protein>
<gene>
    <name evidence="3" type="ORF">SAMN04489707_100767</name>
</gene>
<keyword evidence="4" id="KW-1185">Reference proteome</keyword>